<name>A0A5J4RP88_9ZZZZ</name>
<reference evidence="1" key="1">
    <citation type="submission" date="2019-03" db="EMBL/GenBank/DDBJ databases">
        <title>Single cell metagenomics reveals metabolic interactions within the superorganism composed of flagellate Streblomastix strix and complex community of Bacteroidetes bacteria on its surface.</title>
        <authorList>
            <person name="Treitli S.C."/>
            <person name="Kolisko M."/>
            <person name="Husnik F."/>
            <person name="Keeling P."/>
            <person name="Hampl V."/>
        </authorList>
    </citation>
    <scope>NUCLEOTIDE SEQUENCE</scope>
    <source>
        <strain evidence="1">STM</strain>
    </source>
</reference>
<evidence type="ECO:0000313" key="1">
    <source>
        <dbReference type="EMBL" id="KAA6335508.1"/>
    </source>
</evidence>
<sequence length="73" mass="8171">MTIDLETRMHLIGGRISPIKYQRLKAWTPQKDGELLIKAKECMTEVLGGVIPKNFVMNGTTEVGILMDKIPNS</sequence>
<proteinExistence type="predicted"/>
<protein>
    <submittedName>
        <fullName evidence="1">Uncharacterized protein</fullName>
    </submittedName>
</protein>
<organism evidence="1">
    <name type="scientific">termite gut metagenome</name>
    <dbReference type="NCBI Taxonomy" id="433724"/>
    <lineage>
        <taxon>unclassified sequences</taxon>
        <taxon>metagenomes</taxon>
        <taxon>organismal metagenomes</taxon>
    </lineage>
</organism>
<gene>
    <name evidence="1" type="ORF">EZS27_016271</name>
</gene>
<comment type="caution">
    <text evidence="1">The sequence shown here is derived from an EMBL/GenBank/DDBJ whole genome shotgun (WGS) entry which is preliminary data.</text>
</comment>
<accession>A0A5J4RP88</accession>
<dbReference type="AlphaFoldDB" id="A0A5J4RP88"/>
<dbReference type="EMBL" id="SNRY01000886">
    <property type="protein sequence ID" value="KAA6335508.1"/>
    <property type="molecule type" value="Genomic_DNA"/>
</dbReference>